<comment type="caution">
    <text evidence="7">The sequence shown here is derived from an EMBL/GenBank/DDBJ whole genome shotgun (WGS) entry which is preliminary data.</text>
</comment>
<feature type="domain" description="PWWP" evidence="6">
    <location>
        <begin position="813"/>
        <end position="873"/>
    </location>
</feature>
<accession>A0AAV7C3W3</accession>
<dbReference type="PANTHER" id="PTHR16112">
    <property type="entry name" value="METHYL-CPG BINDING PROTEIN, DROSOPHILA"/>
    <property type="match status" value="1"/>
</dbReference>
<dbReference type="SUPFAM" id="SSF63748">
    <property type="entry name" value="Tudor/PWWP/MBT"/>
    <property type="match status" value="1"/>
</dbReference>
<sequence length="913" mass="100841">MSEPSVPNPVPELSMLDVTSNPVPDLSTLGKASEPLVPNPVPNLSILGETSNPVPDLPTLAEAPDVSVLGQVYKMDDPITPDEDQETEMMLENIPCTVDEVTAEEVTDSDSNSAPEPCEESIDAEIQDVHEAFHKEDVDEEEEQIVDDYPEPMPCTEVGLEVKLFLQPDHVSLEKECPLEKSPGQASVQLIMSETVPEDVRSPSEEAVSPMDSGISSELTSVDKELDSQSGPTETEPNVESSSDCAKFVSYSEDVDYDPFYRDTKTEDSSKSEADVQEDDAAMAAPTDIVQTDQCPQEAHIHAACTDNPDPSPDPLRLVTGGIDDLIPGSEVQVTLDHIIQDALVVSFRHGDRIFSGVLMDLSKRFGPHGIPVTVHPKREYKNKPEELIAQPESTSFHEEESLKNENATAPMDDAPIQPTEPCAVTNNLWTSKPPPLFHEGAPYPPPLFIRDTYNQSIPQPPPRKIKRLKKKIYREEPTSIMNAIKLRPRQVLCDKCKNVVTDKREVRKTGSDSFKLEEGKRRRHESVTTVNKKLKTDHKVNGKSQSESHKKNPVSGRGKVVKVAPQANAPKAQLHTKKVLQSKNMDHAKAREVLKLAKEKAQKKQKDTSSSKNAHRKVHFTRRLQNTTSGTLPPRLRIKPQRYRNEENDSSLKIGLESLRSSKPQTRYTATRSAGEAPSEIKTPTNGPEEVSSAIENPSVCVPPGEQDEQQALSKRGSKSNITVYMTLNQKKADSSSASVCSSDSTDDLKSTHSECSSTENFDFPPGSMHAPSSSSSSSSKEEKKLSNSLKIKVFSKNVSKCVTPDGRTICVGDIVWAKIYGFPWWPARILTITVSRKDNGLLVRQEASISWFGSPTTSFLSLSQLAPFLENFQSRFNKKRKGLYRKAITEAAKAAKQLTPEVRALLTQFET</sequence>
<dbReference type="GO" id="GO:0010369">
    <property type="term" value="C:chromocenter"/>
    <property type="evidence" value="ECO:0007669"/>
    <property type="project" value="TreeGrafter"/>
</dbReference>
<feature type="region of interest" description="Disordered" evidence="5">
    <location>
        <begin position="510"/>
        <end position="560"/>
    </location>
</feature>
<evidence type="ECO:0000313" key="7">
    <source>
        <dbReference type="EMBL" id="KAG8579649.1"/>
    </source>
</evidence>
<proteinExistence type="predicted"/>
<dbReference type="GO" id="GO:0060322">
    <property type="term" value="P:head development"/>
    <property type="evidence" value="ECO:0007669"/>
    <property type="project" value="UniProtKB-ARBA"/>
</dbReference>
<evidence type="ECO:0000256" key="1">
    <source>
        <dbReference type="ARBA" id="ARBA00023015"/>
    </source>
</evidence>
<protein>
    <recommendedName>
        <fullName evidence="4">PWWP domain-containing protein 2A</fullName>
    </recommendedName>
</protein>
<keyword evidence="1" id="KW-0805">Transcription regulation</keyword>
<evidence type="ECO:0000256" key="2">
    <source>
        <dbReference type="ARBA" id="ARBA00023163"/>
    </source>
</evidence>
<dbReference type="SMART" id="SM00293">
    <property type="entry name" value="PWWP"/>
    <property type="match status" value="1"/>
</dbReference>
<dbReference type="EMBL" id="WNYA01000004">
    <property type="protein sequence ID" value="KAG8579648.1"/>
    <property type="molecule type" value="Genomic_DNA"/>
</dbReference>
<comment type="function">
    <text evidence="3">H2A.Z-specific chromatin binding protein which plays an important role in the neural crest cell differentiation and/or migration during early development and is essential for the development of the head and eye. Acts as an adapter between distinct nucleosome components (H3K36me3 or H2A.Z) and chromatin-modifying complexes, contributing to the regulation of the levels of histone acetylation at actively transcribed genes.</text>
</comment>
<keyword evidence="2" id="KW-0804">Transcription</keyword>
<gene>
    <name evidence="7" type="ORF">GDO81_010986</name>
</gene>
<evidence type="ECO:0000256" key="5">
    <source>
        <dbReference type="SAM" id="MobiDB-lite"/>
    </source>
</evidence>
<feature type="region of interest" description="Disordered" evidence="5">
    <location>
        <begin position="1"/>
        <end position="62"/>
    </location>
</feature>
<dbReference type="GO" id="GO:0001654">
    <property type="term" value="P:eye development"/>
    <property type="evidence" value="ECO:0007669"/>
    <property type="project" value="UniProtKB-ARBA"/>
</dbReference>
<dbReference type="Pfam" id="PF00855">
    <property type="entry name" value="PWWP"/>
    <property type="match status" value="1"/>
</dbReference>
<evidence type="ECO:0000256" key="3">
    <source>
        <dbReference type="ARBA" id="ARBA00054454"/>
    </source>
</evidence>
<feature type="region of interest" description="Disordered" evidence="5">
    <location>
        <begin position="259"/>
        <end position="278"/>
    </location>
</feature>
<dbReference type="CDD" id="cd20152">
    <property type="entry name" value="PWWP_PWWP2A"/>
    <property type="match status" value="1"/>
</dbReference>
<dbReference type="EMBL" id="WNYA01000004">
    <property type="protein sequence ID" value="KAG8579647.1"/>
    <property type="molecule type" value="Genomic_DNA"/>
</dbReference>
<feature type="compositionally biased region" description="Polar residues" evidence="5">
    <location>
        <begin position="228"/>
        <end position="244"/>
    </location>
</feature>
<feature type="region of interest" description="Disordered" evidence="5">
    <location>
        <begin position="196"/>
        <end position="245"/>
    </location>
</feature>
<feature type="region of interest" description="Disordered" evidence="5">
    <location>
        <begin position="750"/>
        <end position="783"/>
    </location>
</feature>
<dbReference type="FunFam" id="2.30.30.140:FF:000036">
    <property type="entry name" value="PWWP domain-containing protein 2A"/>
    <property type="match status" value="1"/>
</dbReference>
<feature type="compositionally biased region" description="Polar residues" evidence="5">
    <location>
        <begin position="660"/>
        <end position="673"/>
    </location>
</feature>
<dbReference type="PANTHER" id="PTHR16112:SF22">
    <property type="entry name" value="PWWP DOMAIN-CONTAINING 2B"/>
    <property type="match status" value="1"/>
</dbReference>
<dbReference type="Gene3D" id="2.30.30.140">
    <property type="match status" value="1"/>
</dbReference>
<feature type="compositionally biased region" description="Basic and acidic residues" evidence="5">
    <location>
        <begin position="259"/>
        <end position="274"/>
    </location>
</feature>
<dbReference type="GO" id="GO:0001755">
    <property type="term" value="P:neural crest cell migration"/>
    <property type="evidence" value="ECO:0007669"/>
    <property type="project" value="UniProtKB-ARBA"/>
</dbReference>
<dbReference type="AlphaFoldDB" id="A0AAV7C3W3"/>
<feature type="region of interest" description="Disordered" evidence="5">
    <location>
        <begin position="626"/>
        <end position="719"/>
    </location>
</feature>
<feature type="compositionally biased region" description="Pro residues" evidence="5">
    <location>
        <begin position="1"/>
        <end position="10"/>
    </location>
</feature>
<dbReference type="Proteomes" id="UP000824782">
    <property type="component" value="Unassembled WGS sequence"/>
</dbReference>
<dbReference type="GO" id="GO:0005634">
    <property type="term" value="C:nucleus"/>
    <property type="evidence" value="ECO:0007669"/>
    <property type="project" value="TreeGrafter"/>
</dbReference>
<evidence type="ECO:0000259" key="6">
    <source>
        <dbReference type="PROSITE" id="PS50812"/>
    </source>
</evidence>
<evidence type="ECO:0000256" key="4">
    <source>
        <dbReference type="ARBA" id="ARBA00074552"/>
    </source>
</evidence>
<dbReference type="GO" id="GO:0003682">
    <property type="term" value="F:chromatin binding"/>
    <property type="evidence" value="ECO:0007669"/>
    <property type="project" value="TreeGrafter"/>
</dbReference>
<dbReference type="PROSITE" id="PS50812">
    <property type="entry name" value="PWWP"/>
    <property type="match status" value="1"/>
</dbReference>
<dbReference type="InterPro" id="IPR000313">
    <property type="entry name" value="PWWP_dom"/>
</dbReference>
<keyword evidence="8" id="KW-1185">Reference proteome</keyword>
<dbReference type="EMBL" id="WNYA01000004">
    <property type="protein sequence ID" value="KAG8579649.1"/>
    <property type="molecule type" value="Genomic_DNA"/>
</dbReference>
<feature type="compositionally biased region" description="Basic and acidic residues" evidence="5">
    <location>
        <begin position="510"/>
        <end position="521"/>
    </location>
</feature>
<name>A0AAV7C3W3_ENGPU</name>
<evidence type="ECO:0000313" key="8">
    <source>
        <dbReference type="Proteomes" id="UP000824782"/>
    </source>
</evidence>
<organism evidence="7 8">
    <name type="scientific">Engystomops pustulosus</name>
    <name type="common">Tungara frog</name>
    <name type="synonym">Physalaemus pustulosus</name>
    <dbReference type="NCBI Taxonomy" id="76066"/>
    <lineage>
        <taxon>Eukaryota</taxon>
        <taxon>Metazoa</taxon>
        <taxon>Chordata</taxon>
        <taxon>Craniata</taxon>
        <taxon>Vertebrata</taxon>
        <taxon>Euteleostomi</taxon>
        <taxon>Amphibia</taxon>
        <taxon>Batrachia</taxon>
        <taxon>Anura</taxon>
        <taxon>Neobatrachia</taxon>
        <taxon>Hyloidea</taxon>
        <taxon>Leptodactylidae</taxon>
        <taxon>Leiuperinae</taxon>
        <taxon>Engystomops</taxon>
    </lineage>
</organism>
<reference evidence="7" key="1">
    <citation type="thesis" date="2020" institute="ProQuest LLC" country="789 East Eisenhower Parkway, Ann Arbor, MI, USA">
        <title>Comparative Genomics and Chromosome Evolution.</title>
        <authorList>
            <person name="Mudd A.B."/>
        </authorList>
    </citation>
    <scope>NUCLEOTIDE SEQUENCE</scope>
    <source>
        <strain evidence="7">237g6f4</strain>
        <tissue evidence="7">Blood</tissue>
    </source>
</reference>